<protein>
    <submittedName>
        <fullName evidence="3">Kinase-like protein</fullName>
    </submittedName>
</protein>
<dbReference type="PANTHER" id="PTHR13954:SF6">
    <property type="entry name" value="NON-SPECIFIC SERINE_THREONINE PROTEIN KINASE"/>
    <property type="match status" value="1"/>
</dbReference>
<dbReference type="Gene3D" id="1.10.510.10">
    <property type="entry name" value="Transferase(Phosphotransferase) domain 1"/>
    <property type="match status" value="1"/>
</dbReference>
<dbReference type="InterPro" id="IPR011009">
    <property type="entry name" value="Kinase-like_dom_sf"/>
</dbReference>
<dbReference type="GO" id="GO:1990604">
    <property type="term" value="C:IRE1-TRAF2-ASK1 complex"/>
    <property type="evidence" value="ECO:0007669"/>
    <property type="project" value="TreeGrafter"/>
</dbReference>
<dbReference type="GO" id="GO:0004674">
    <property type="term" value="F:protein serine/threonine kinase activity"/>
    <property type="evidence" value="ECO:0007669"/>
    <property type="project" value="InterPro"/>
</dbReference>
<dbReference type="Proteomes" id="UP000799757">
    <property type="component" value="Unassembled WGS sequence"/>
</dbReference>
<dbReference type="Pfam" id="PF00069">
    <property type="entry name" value="Pkinase"/>
    <property type="match status" value="1"/>
</dbReference>
<evidence type="ECO:0000313" key="3">
    <source>
        <dbReference type="EMBL" id="KAF2792172.1"/>
    </source>
</evidence>
<dbReference type="EMBL" id="MU001982">
    <property type="protein sequence ID" value="KAF2792172.1"/>
    <property type="molecule type" value="Genomic_DNA"/>
</dbReference>
<dbReference type="SUPFAM" id="SSF56112">
    <property type="entry name" value="Protein kinase-like (PK-like)"/>
    <property type="match status" value="1"/>
</dbReference>
<keyword evidence="4" id="KW-1185">Reference proteome</keyword>
<sequence length="321" mass="36815">MGETSWAQRAVDNFFKGRECPTRIECDQIARSVSDALDVYNVDTPGAMTYTVVCTKQYTILMAPRSVTWDLLTIFEEDFDQETGAFQHTTFAVIDEDDIAYFGTLNYRKHDITLEQLTSALTPISDHDFFPPWDEKLTRAPDALPPNIYVKRPDLVLYGVFQEHNALRLIPEGLFEEVKAMEMLSQHPHPNIIYYYGCRVRRGRITGLILERHSYTLTDYLKNKVKSVDKEPFMEALKSAIRHLHSLDWAHNDLNPGNVLVNEAGMPILIDFGSARRIGTKLGTSRGTKGWIDGEIKDYHTSDYRHDLSALEKIHTWLDKS</sequence>
<dbReference type="GO" id="GO:0004521">
    <property type="term" value="F:RNA endonuclease activity"/>
    <property type="evidence" value="ECO:0007669"/>
    <property type="project" value="InterPro"/>
</dbReference>
<evidence type="ECO:0000313" key="4">
    <source>
        <dbReference type="Proteomes" id="UP000799757"/>
    </source>
</evidence>
<keyword evidence="3" id="KW-0418">Kinase</keyword>
<dbReference type="GO" id="GO:0051082">
    <property type="term" value="F:unfolded protein binding"/>
    <property type="evidence" value="ECO:0007669"/>
    <property type="project" value="TreeGrafter"/>
</dbReference>
<dbReference type="GO" id="GO:0070059">
    <property type="term" value="P:intrinsic apoptotic signaling pathway in response to endoplasmic reticulum stress"/>
    <property type="evidence" value="ECO:0007669"/>
    <property type="project" value="TreeGrafter"/>
</dbReference>
<evidence type="ECO:0000259" key="1">
    <source>
        <dbReference type="PROSITE" id="PS50011"/>
    </source>
</evidence>
<organism evidence="3 4">
    <name type="scientific">Melanomma pulvis-pyrius CBS 109.77</name>
    <dbReference type="NCBI Taxonomy" id="1314802"/>
    <lineage>
        <taxon>Eukaryota</taxon>
        <taxon>Fungi</taxon>
        <taxon>Dikarya</taxon>
        <taxon>Ascomycota</taxon>
        <taxon>Pezizomycotina</taxon>
        <taxon>Dothideomycetes</taxon>
        <taxon>Pleosporomycetidae</taxon>
        <taxon>Pleosporales</taxon>
        <taxon>Melanommataceae</taxon>
        <taxon>Melanomma</taxon>
    </lineage>
</organism>
<feature type="domain" description="PLD phosphodiesterase" evidence="2">
    <location>
        <begin position="83"/>
        <end position="111"/>
    </location>
</feature>
<gene>
    <name evidence="3" type="ORF">K505DRAFT_418627</name>
</gene>
<feature type="domain" description="Protein kinase" evidence="1">
    <location>
        <begin position="91"/>
        <end position="321"/>
    </location>
</feature>
<accession>A0A6A6X756</accession>
<proteinExistence type="predicted"/>
<name>A0A6A6X756_9PLEO</name>
<dbReference type="GO" id="GO:0036498">
    <property type="term" value="P:IRE1-mediated unfolded protein response"/>
    <property type="evidence" value="ECO:0007669"/>
    <property type="project" value="TreeGrafter"/>
</dbReference>
<dbReference type="InterPro" id="IPR001736">
    <property type="entry name" value="PLipase_D/transphosphatidylase"/>
</dbReference>
<dbReference type="GO" id="GO:0005524">
    <property type="term" value="F:ATP binding"/>
    <property type="evidence" value="ECO:0007669"/>
    <property type="project" value="InterPro"/>
</dbReference>
<keyword evidence="3" id="KW-0808">Transferase</keyword>
<dbReference type="InterPro" id="IPR045133">
    <property type="entry name" value="IRE1/2-like"/>
</dbReference>
<dbReference type="PROSITE" id="PS50035">
    <property type="entry name" value="PLD"/>
    <property type="match status" value="1"/>
</dbReference>
<dbReference type="AlphaFoldDB" id="A0A6A6X756"/>
<dbReference type="SMART" id="SM00220">
    <property type="entry name" value="S_TKc"/>
    <property type="match status" value="1"/>
</dbReference>
<evidence type="ECO:0000259" key="2">
    <source>
        <dbReference type="PROSITE" id="PS50035"/>
    </source>
</evidence>
<dbReference type="OrthoDB" id="4062651at2759"/>
<dbReference type="PANTHER" id="PTHR13954">
    <property type="entry name" value="IRE1-RELATED"/>
    <property type="match status" value="1"/>
</dbReference>
<dbReference type="PROSITE" id="PS50011">
    <property type="entry name" value="PROTEIN_KINASE_DOM"/>
    <property type="match status" value="1"/>
</dbReference>
<dbReference type="InterPro" id="IPR000719">
    <property type="entry name" value="Prot_kinase_dom"/>
</dbReference>
<reference evidence="3" key="1">
    <citation type="journal article" date="2020" name="Stud. Mycol.">
        <title>101 Dothideomycetes genomes: a test case for predicting lifestyles and emergence of pathogens.</title>
        <authorList>
            <person name="Haridas S."/>
            <person name="Albert R."/>
            <person name="Binder M."/>
            <person name="Bloem J."/>
            <person name="Labutti K."/>
            <person name="Salamov A."/>
            <person name="Andreopoulos B."/>
            <person name="Baker S."/>
            <person name="Barry K."/>
            <person name="Bills G."/>
            <person name="Bluhm B."/>
            <person name="Cannon C."/>
            <person name="Castanera R."/>
            <person name="Culley D."/>
            <person name="Daum C."/>
            <person name="Ezra D."/>
            <person name="Gonzalez J."/>
            <person name="Henrissat B."/>
            <person name="Kuo A."/>
            <person name="Liang C."/>
            <person name="Lipzen A."/>
            <person name="Lutzoni F."/>
            <person name="Magnuson J."/>
            <person name="Mondo S."/>
            <person name="Nolan M."/>
            <person name="Ohm R."/>
            <person name="Pangilinan J."/>
            <person name="Park H.-J."/>
            <person name="Ramirez L."/>
            <person name="Alfaro M."/>
            <person name="Sun H."/>
            <person name="Tritt A."/>
            <person name="Yoshinaga Y."/>
            <person name="Zwiers L.-H."/>
            <person name="Turgeon B."/>
            <person name="Goodwin S."/>
            <person name="Spatafora J."/>
            <person name="Crous P."/>
            <person name="Grigoriev I."/>
        </authorList>
    </citation>
    <scope>NUCLEOTIDE SEQUENCE</scope>
    <source>
        <strain evidence="3">CBS 109.77</strain>
    </source>
</reference>